<gene>
    <name evidence="1" type="ORF">FWILDA_LOCUS18501</name>
</gene>
<dbReference type="Proteomes" id="UP001153678">
    <property type="component" value="Unassembled WGS sequence"/>
</dbReference>
<accession>A0A9W4X6E2</accession>
<name>A0A9W4X6E2_9GLOM</name>
<proteinExistence type="predicted"/>
<dbReference type="AlphaFoldDB" id="A0A9W4X6E2"/>
<evidence type="ECO:0000313" key="1">
    <source>
        <dbReference type="EMBL" id="CAI2198294.1"/>
    </source>
</evidence>
<protein>
    <submittedName>
        <fullName evidence="1">12086_t:CDS:1</fullName>
    </submittedName>
</protein>
<keyword evidence="2" id="KW-1185">Reference proteome</keyword>
<evidence type="ECO:0000313" key="2">
    <source>
        <dbReference type="Proteomes" id="UP001153678"/>
    </source>
</evidence>
<sequence>MSQEVIEQILYRYLTGTDRTKLKKCGTMERLVLFAKEAFIVHYTKYNVKAIKELDSITIGYK</sequence>
<reference evidence="1" key="1">
    <citation type="submission" date="2022-08" db="EMBL/GenBank/DDBJ databases">
        <authorList>
            <person name="Kallberg Y."/>
            <person name="Tangrot J."/>
            <person name="Rosling A."/>
        </authorList>
    </citation>
    <scope>NUCLEOTIDE SEQUENCE</scope>
    <source>
        <strain evidence="1">Wild A</strain>
    </source>
</reference>
<dbReference type="EMBL" id="CAMKVN010018263">
    <property type="protein sequence ID" value="CAI2198294.1"/>
    <property type="molecule type" value="Genomic_DNA"/>
</dbReference>
<dbReference type="OrthoDB" id="2423689at2759"/>
<comment type="caution">
    <text evidence="1">The sequence shown here is derived from an EMBL/GenBank/DDBJ whole genome shotgun (WGS) entry which is preliminary data.</text>
</comment>
<organism evidence="1 2">
    <name type="scientific">Funneliformis geosporum</name>
    <dbReference type="NCBI Taxonomy" id="1117311"/>
    <lineage>
        <taxon>Eukaryota</taxon>
        <taxon>Fungi</taxon>
        <taxon>Fungi incertae sedis</taxon>
        <taxon>Mucoromycota</taxon>
        <taxon>Glomeromycotina</taxon>
        <taxon>Glomeromycetes</taxon>
        <taxon>Glomerales</taxon>
        <taxon>Glomeraceae</taxon>
        <taxon>Funneliformis</taxon>
    </lineage>
</organism>
<feature type="non-terminal residue" evidence="1">
    <location>
        <position position="62"/>
    </location>
</feature>